<dbReference type="PROSITE" id="PS51352">
    <property type="entry name" value="THIOREDOXIN_2"/>
    <property type="match status" value="1"/>
</dbReference>
<accession>A0A3Q2QBF4</accession>
<dbReference type="InterPro" id="IPR041269">
    <property type="entry name" value="QSOX_Trx1"/>
</dbReference>
<organism evidence="17 18">
    <name type="scientific">Fundulus heteroclitus</name>
    <name type="common">Killifish</name>
    <name type="synonym">Mummichog</name>
    <dbReference type="NCBI Taxonomy" id="8078"/>
    <lineage>
        <taxon>Eukaryota</taxon>
        <taxon>Metazoa</taxon>
        <taxon>Chordata</taxon>
        <taxon>Craniata</taxon>
        <taxon>Vertebrata</taxon>
        <taxon>Euteleostomi</taxon>
        <taxon>Actinopterygii</taxon>
        <taxon>Neopterygii</taxon>
        <taxon>Teleostei</taxon>
        <taxon>Neoteleostei</taxon>
        <taxon>Acanthomorphata</taxon>
        <taxon>Ovalentaria</taxon>
        <taxon>Atherinomorphae</taxon>
        <taxon>Cyprinodontiformes</taxon>
        <taxon>Fundulidae</taxon>
        <taxon>Fundulus</taxon>
    </lineage>
</organism>
<dbReference type="InterPro" id="IPR013766">
    <property type="entry name" value="Thioredoxin_domain"/>
</dbReference>
<protein>
    <recommendedName>
        <fullName evidence="13">Sulfhydryl oxidase</fullName>
        <ecNumber evidence="13">1.8.3.2</ecNumber>
    </recommendedName>
</protein>
<evidence type="ECO:0000256" key="4">
    <source>
        <dbReference type="ARBA" id="ARBA00022525"/>
    </source>
</evidence>
<evidence type="ECO:0000256" key="7">
    <source>
        <dbReference type="ARBA" id="ARBA00022827"/>
    </source>
</evidence>
<dbReference type="CDD" id="cd02992">
    <property type="entry name" value="PDI_a_QSOX"/>
    <property type="match status" value="1"/>
</dbReference>
<dbReference type="FunFam" id="3.40.30.10:FF:000080">
    <property type="entry name" value="Sulfhydryl oxidase"/>
    <property type="match status" value="1"/>
</dbReference>
<evidence type="ECO:0000256" key="9">
    <source>
        <dbReference type="ARBA" id="ARBA00023157"/>
    </source>
</evidence>
<evidence type="ECO:0000256" key="8">
    <source>
        <dbReference type="ARBA" id="ARBA00023002"/>
    </source>
</evidence>
<dbReference type="PANTHER" id="PTHR22897">
    <property type="entry name" value="QUIESCIN Q6-RELATED SULFHYDRYL OXIDASE"/>
    <property type="match status" value="1"/>
</dbReference>
<dbReference type="InterPro" id="IPR036249">
    <property type="entry name" value="Thioredoxin-like_sf"/>
</dbReference>
<feature type="transmembrane region" description="Helical" evidence="13">
    <location>
        <begin position="755"/>
        <end position="772"/>
    </location>
</feature>
<comment type="cofactor">
    <cofactor evidence="1 13">
        <name>FAD</name>
        <dbReference type="ChEBI" id="CHEBI:57692"/>
    </cofactor>
</comment>
<dbReference type="PANTHER" id="PTHR22897:SF6">
    <property type="entry name" value="SULFHYDRYL OXIDASE 1"/>
    <property type="match status" value="1"/>
</dbReference>
<keyword evidence="6" id="KW-0732">Signal</keyword>
<dbReference type="GeneTree" id="ENSGT00940000159504"/>
<name>A0A3Q2QBF4_FUNHE</name>
<evidence type="ECO:0000256" key="6">
    <source>
        <dbReference type="ARBA" id="ARBA00022729"/>
    </source>
</evidence>
<evidence type="ECO:0000256" key="1">
    <source>
        <dbReference type="ARBA" id="ARBA00001974"/>
    </source>
</evidence>
<dbReference type="EC" id="1.8.3.2" evidence="13"/>
<reference evidence="17" key="1">
    <citation type="submission" date="2025-08" db="UniProtKB">
        <authorList>
            <consortium name="Ensembl"/>
        </authorList>
    </citation>
    <scope>IDENTIFICATION</scope>
</reference>
<proteinExistence type="inferred from homology"/>
<reference evidence="17" key="2">
    <citation type="submission" date="2025-09" db="UniProtKB">
        <authorList>
            <consortium name="Ensembl"/>
        </authorList>
    </citation>
    <scope>IDENTIFICATION</scope>
</reference>
<dbReference type="InterPro" id="IPR040986">
    <property type="entry name" value="QSOX_FAD-bd_dom"/>
</dbReference>
<keyword evidence="9" id="KW-1015">Disulfide bond</keyword>
<evidence type="ECO:0000256" key="2">
    <source>
        <dbReference type="ARBA" id="ARBA00004613"/>
    </source>
</evidence>
<dbReference type="Gene3D" id="1.20.120.1960">
    <property type="entry name" value="QSOX sulfhydryl oxidase domain"/>
    <property type="match status" value="1"/>
</dbReference>
<feature type="domain" description="Thioredoxin" evidence="16">
    <location>
        <begin position="30"/>
        <end position="164"/>
    </location>
</feature>
<comment type="similarity">
    <text evidence="3 13">Belongs to the quiescin-sulfhydryl oxidase (QSOX) family.</text>
</comment>
<dbReference type="STRING" id="8078.ENSFHEP00000023854"/>
<dbReference type="Pfam" id="PF04777">
    <property type="entry name" value="Evr1_Alr"/>
    <property type="match status" value="1"/>
</dbReference>
<dbReference type="SUPFAM" id="SSF69000">
    <property type="entry name" value="FAD-dependent thiol oxidase"/>
    <property type="match status" value="1"/>
</dbReference>
<comment type="function">
    <text evidence="11">Catalyzes the oxidation of sulfhydryl groups in peptide and protein thiols to disulfides with the reduction of oxygen to hydrogen peroxide. Plays a role in disulfide bond formation in a variety of extracellular proteins. In fibroblasts, required for normal incorporation of laminin into the extracellular matrix, and thereby for normal cell-cell adhesion and cell migration.</text>
</comment>
<dbReference type="Pfam" id="PF18108">
    <property type="entry name" value="QSOX_Trx1"/>
    <property type="match status" value="1"/>
</dbReference>
<dbReference type="Pfam" id="PF18371">
    <property type="entry name" value="FAD_SOX"/>
    <property type="match status" value="1"/>
</dbReference>
<feature type="region of interest" description="Disordered" evidence="14">
    <location>
        <begin position="549"/>
        <end position="632"/>
    </location>
</feature>
<dbReference type="GO" id="GO:0005615">
    <property type="term" value="C:extracellular space"/>
    <property type="evidence" value="ECO:0007669"/>
    <property type="project" value="TreeGrafter"/>
</dbReference>
<evidence type="ECO:0000256" key="13">
    <source>
        <dbReference type="RuleBase" id="RU371123"/>
    </source>
</evidence>
<comment type="subcellular location">
    <subcellularLocation>
        <location evidence="2">Secreted</location>
    </subcellularLocation>
</comment>
<dbReference type="Ensembl" id="ENSFHET00000009270.1">
    <property type="protein sequence ID" value="ENSFHEP00000023854.1"/>
    <property type="gene ID" value="ENSFHEG00000005136.1"/>
</dbReference>
<dbReference type="GO" id="GO:0016971">
    <property type="term" value="F:flavin-dependent sulfhydryl oxidase activity"/>
    <property type="evidence" value="ECO:0007669"/>
    <property type="project" value="InterPro"/>
</dbReference>
<sequence length="786" mass="88658">MARRCARATSRFTEAPKLCVGMTAAAALFLCLGLAFPPAAEAGLYTASDQIVLLSEENVGSVLVNNSAAVVAEFYASWCGHCISFSPNYKKLAMDIKEWKPAVNMAAVDCAAEENRNLCKDYKITGYPTVKFFHAYSTPESSGVPYRARDVRVLRQLIIDSLESHGEPWPPACPPLEPTSEAEIDNFFKTNSAQHLALIFEDAKSYVGREVTLDLLQFENITVRRVLNTEDGLVAKLGVTDFPSCYLYYPDGSFTRLRVRHFTPPPPTTPPCWRAFCSISIGHFCSMLGDGETTLKVLHSERLQAHSKMYAKYFPGRPMVMNLLRSLNSWLQNQTADHISYEAFKERVDNTAQVPDAALPEGVRWVGCQGSQPHFRRYPCGVWTLFHVLTVQANNTGGSDPQEVLKSMRNYVHNFFGCRYCAEHFENMVKEGMEGVTTLPYAVLWLWSRHNQVNNRIAGALSEDPLFPKIQWPSPETCPSCHTVTHNGEHGWNYEQVLPFLGSYFSSSRILPDYLENEGEVLKKQREKYSHHLHGLLAQKRLERIGREASNHFPPSPSSPVQEGEEWEEEEGPQDETGAYEEDNEGGEEKPSPAASEVEGKPSEPTPWTKTKLEEANGHQQAHRIPSIIGMRLRQRRQQEDIVDLDLFENQHFKAKALQLAASSRVKQRTLQTKVEQEPRPAFSLGMELDAGLGMVGLQPIDADLDLDTIRQRKRLQKRELAGQYIGREAELAQMGRWMSVLSIGFSNVDISLCVILYALSFTCLLAMCIFFRNRFKRRRVKVALP</sequence>
<evidence type="ECO:0000259" key="15">
    <source>
        <dbReference type="PROSITE" id="PS51324"/>
    </source>
</evidence>
<feature type="domain" description="ERV/ALR sulfhydryl oxidase" evidence="15">
    <location>
        <begin position="371"/>
        <end position="472"/>
    </location>
</feature>
<evidence type="ECO:0000313" key="18">
    <source>
        <dbReference type="Proteomes" id="UP000265000"/>
    </source>
</evidence>
<dbReference type="InterPro" id="IPR042568">
    <property type="entry name" value="QSOX_FAD-bd_sf"/>
</dbReference>
<dbReference type="Gene3D" id="1.20.120.310">
    <property type="entry name" value="ERV/ALR sulfhydryl oxidase domain"/>
    <property type="match status" value="1"/>
</dbReference>
<dbReference type="InterPro" id="IPR036774">
    <property type="entry name" value="ERV/ALR_sulphydryl_oxid_sf"/>
</dbReference>
<dbReference type="SUPFAM" id="SSF52833">
    <property type="entry name" value="Thioredoxin-like"/>
    <property type="match status" value="1"/>
</dbReference>
<dbReference type="InterPro" id="IPR017905">
    <property type="entry name" value="ERV/ALR_sulphydryl_oxidase"/>
</dbReference>
<dbReference type="AlphaFoldDB" id="A0A3Q2QBF4"/>
<evidence type="ECO:0000256" key="14">
    <source>
        <dbReference type="SAM" id="MobiDB-lite"/>
    </source>
</evidence>
<dbReference type="GO" id="GO:0003756">
    <property type="term" value="F:protein disulfide isomerase activity"/>
    <property type="evidence" value="ECO:0007669"/>
    <property type="project" value="TreeGrafter"/>
</dbReference>
<keyword evidence="18" id="KW-1185">Reference proteome</keyword>
<dbReference type="PROSITE" id="PS51324">
    <property type="entry name" value="ERV_ALR"/>
    <property type="match status" value="1"/>
</dbReference>
<keyword evidence="10" id="KW-0325">Glycoprotein</keyword>
<keyword evidence="13" id="KW-0472">Membrane</keyword>
<dbReference type="GO" id="GO:0000139">
    <property type="term" value="C:Golgi membrane"/>
    <property type="evidence" value="ECO:0007669"/>
    <property type="project" value="TreeGrafter"/>
</dbReference>
<dbReference type="Gene3D" id="3.40.30.10">
    <property type="entry name" value="Glutaredoxin"/>
    <property type="match status" value="2"/>
</dbReference>
<evidence type="ECO:0000256" key="11">
    <source>
        <dbReference type="ARBA" id="ARBA00045804"/>
    </source>
</evidence>
<dbReference type="Proteomes" id="UP000265000">
    <property type="component" value="Unplaced"/>
</dbReference>
<comment type="catalytic activity">
    <reaction evidence="12 13">
        <text>2 R'C(R)SH + O2 = R'C(R)S-S(R)CR' + H2O2</text>
        <dbReference type="Rhea" id="RHEA:17357"/>
        <dbReference type="ChEBI" id="CHEBI:15379"/>
        <dbReference type="ChEBI" id="CHEBI:16240"/>
        <dbReference type="ChEBI" id="CHEBI:16520"/>
        <dbReference type="ChEBI" id="CHEBI:17412"/>
        <dbReference type="EC" id="1.8.3.2"/>
    </reaction>
</comment>
<keyword evidence="13" id="KW-1133">Transmembrane helix</keyword>
<keyword evidence="4" id="KW-0964">Secreted</keyword>
<dbReference type="InterPro" id="IPR039798">
    <property type="entry name" value="Sulfhydryl_oxidase"/>
</dbReference>
<dbReference type="GO" id="GO:0006457">
    <property type="term" value="P:protein folding"/>
    <property type="evidence" value="ECO:0007669"/>
    <property type="project" value="TreeGrafter"/>
</dbReference>
<dbReference type="FunFam" id="1.20.120.310:FF:000001">
    <property type="entry name" value="Sulfhydryl oxidase"/>
    <property type="match status" value="1"/>
</dbReference>
<evidence type="ECO:0000256" key="5">
    <source>
        <dbReference type="ARBA" id="ARBA00022630"/>
    </source>
</evidence>
<evidence type="ECO:0000256" key="10">
    <source>
        <dbReference type="ARBA" id="ARBA00023180"/>
    </source>
</evidence>
<keyword evidence="7 13" id="KW-0274">FAD</keyword>
<evidence type="ECO:0000256" key="12">
    <source>
        <dbReference type="ARBA" id="ARBA00048864"/>
    </source>
</evidence>
<feature type="compositionally biased region" description="Acidic residues" evidence="14">
    <location>
        <begin position="563"/>
        <end position="586"/>
    </location>
</feature>
<keyword evidence="13" id="KW-0812">Transmembrane</keyword>
<evidence type="ECO:0000313" key="17">
    <source>
        <dbReference type="Ensembl" id="ENSFHEP00000023854.1"/>
    </source>
</evidence>
<dbReference type="FunFam" id="3.40.30.10:FF:000073">
    <property type="entry name" value="Sulfhydryl oxidase"/>
    <property type="match status" value="1"/>
</dbReference>
<evidence type="ECO:0000256" key="3">
    <source>
        <dbReference type="ARBA" id="ARBA00006041"/>
    </source>
</evidence>
<evidence type="ECO:0000259" key="16">
    <source>
        <dbReference type="PROSITE" id="PS51352"/>
    </source>
</evidence>
<keyword evidence="8 13" id="KW-0560">Oxidoreductase</keyword>
<dbReference type="Pfam" id="PF00085">
    <property type="entry name" value="Thioredoxin"/>
    <property type="match status" value="1"/>
</dbReference>
<keyword evidence="5 13" id="KW-0285">Flavoprotein</keyword>